<dbReference type="InterPro" id="IPR038404">
    <property type="entry name" value="TRAP_DctP_sf"/>
</dbReference>
<evidence type="ECO:0000313" key="7">
    <source>
        <dbReference type="Proteomes" id="UP000475385"/>
    </source>
</evidence>
<dbReference type="EMBL" id="JAAIKB010000011">
    <property type="protein sequence ID" value="NGM22885.1"/>
    <property type="molecule type" value="Genomic_DNA"/>
</dbReference>
<feature type="signal peptide" evidence="5">
    <location>
        <begin position="1"/>
        <end position="22"/>
    </location>
</feature>
<dbReference type="PANTHER" id="PTHR33376:SF4">
    <property type="entry name" value="SIALIC ACID-BINDING PERIPLASMIC PROTEIN SIAP"/>
    <property type="match status" value="1"/>
</dbReference>
<dbReference type="RefSeq" id="WP_164696800.1">
    <property type="nucleotide sequence ID" value="NZ_JAAIKB010000011.1"/>
</dbReference>
<evidence type="ECO:0000256" key="5">
    <source>
        <dbReference type="SAM" id="SignalP"/>
    </source>
</evidence>
<keyword evidence="3" id="KW-0813">Transport</keyword>
<dbReference type="Proteomes" id="UP000475385">
    <property type="component" value="Unassembled WGS sequence"/>
</dbReference>
<dbReference type="InterPro" id="IPR018389">
    <property type="entry name" value="DctP_fam"/>
</dbReference>
<dbReference type="PANTHER" id="PTHR33376">
    <property type="match status" value="1"/>
</dbReference>
<feature type="chain" id="PRO_5026920642" evidence="5">
    <location>
        <begin position="23"/>
        <end position="331"/>
    </location>
</feature>
<reference evidence="6 7" key="2">
    <citation type="submission" date="2020-03" db="EMBL/GenBank/DDBJ databases">
        <title>Roseomonas stagni sp. nov., isolated from pond water in Japan.</title>
        <authorList>
            <person name="Furuhata K."/>
            <person name="Miyamoto H."/>
            <person name="Goto K."/>
        </authorList>
    </citation>
    <scope>NUCLEOTIDE SEQUENCE [LARGE SCALE GENOMIC DNA]</scope>
    <source>
        <strain evidence="6 7">PeD5</strain>
    </source>
</reference>
<dbReference type="AlphaFoldDB" id="A0A6M1LR33"/>
<dbReference type="Gene3D" id="3.40.190.170">
    <property type="entry name" value="Bacterial extracellular solute-binding protein, family 7"/>
    <property type="match status" value="1"/>
</dbReference>
<dbReference type="NCBIfam" id="NF037995">
    <property type="entry name" value="TRAP_S1"/>
    <property type="match status" value="1"/>
</dbReference>
<keyword evidence="7" id="KW-1185">Reference proteome</keyword>
<dbReference type="Pfam" id="PF03480">
    <property type="entry name" value="DctP"/>
    <property type="match status" value="1"/>
</dbReference>
<evidence type="ECO:0000256" key="1">
    <source>
        <dbReference type="ARBA" id="ARBA00004196"/>
    </source>
</evidence>
<comment type="subcellular location">
    <subcellularLocation>
        <location evidence="1">Cell envelope</location>
    </subcellularLocation>
</comment>
<dbReference type="CDD" id="cd13603">
    <property type="entry name" value="PBP2_TRAP_Siap_TeaA_like"/>
    <property type="match status" value="1"/>
</dbReference>
<organism evidence="6 7">
    <name type="scientific">Falsiroseomonas algicola</name>
    <dbReference type="NCBI Taxonomy" id="2716930"/>
    <lineage>
        <taxon>Bacteria</taxon>
        <taxon>Pseudomonadati</taxon>
        <taxon>Pseudomonadota</taxon>
        <taxon>Alphaproteobacteria</taxon>
        <taxon>Acetobacterales</taxon>
        <taxon>Roseomonadaceae</taxon>
        <taxon>Falsiroseomonas</taxon>
    </lineage>
</organism>
<name>A0A6M1LR33_9PROT</name>
<evidence type="ECO:0000256" key="4">
    <source>
        <dbReference type="ARBA" id="ARBA00022729"/>
    </source>
</evidence>
<proteinExistence type="inferred from homology"/>
<evidence type="ECO:0000256" key="3">
    <source>
        <dbReference type="ARBA" id="ARBA00022448"/>
    </source>
</evidence>
<keyword evidence="4 5" id="KW-0732">Signal</keyword>
<sequence length="331" mass="35927">MAFTLRRRALLPLAALALPALPRSPLGQAPLILRAAHTNAVGEVQDEGLKVMDRRLREITGGRAGLQIFPNGQLGNELPMIEGVALGTIDLAVPSHAALANFVREFQLFDMPFLVKDYAHLARVATGPVMPELAEASARRNFRLLGLYSSGIRHLMTRDPVASMEALRGRKVRVQQNPAHVAAWQAFGANATPLAYGELYGALQVGVVDGAEAAYTNYVGQKFYEVAKNWAPIGWLALTAPVIMSERKFATLPADIKAAIQQAAEESAVWERNLVVEGEAALHQQVVGHGVTITQPDRAPFVAAARPLYDRFLTSEADKRRLRLVMDTAGA</sequence>
<evidence type="ECO:0000313" key="6">
    <source>
        <dbReference type="EMBL" id="NGM22885.1"/>
    </source>
</evidence>
<protein>
    <submittedName>
        <fullName evidence="6">TRAP transporter substrate-binding protein</fullName>
    </submittedName>
</protein>
<dbReference type="PIRSF" id="PIRSF006470">
    <property type="entry name" value="DctB"/>
    <property type="match status" value="1"/>
</dbReference>
<gene>
    <name evidence="6" type="ORF">G3576_22930</name>
</gene>
<comment type="caution">
    <text evidence="6">The sequence shown here is derived from an EMBL/GenBank/DDBJ whole genome shotgun (WGS) entry which is preliminary data.</text>
</comment>
<reference evidence="6 7" key="1">
    <citation type="submission" date="2020-02" db="EMBL/GenBank/DDBJ databases">
        <authorList>
            <person name="Kim H.M."/>
            <person name="Jeon C.O."/>
        </authorList>
    </citation>
    <scope>NUCLEOTIDE SEQUENCE [LARGE SCALE GENOMIC DNA]</scope>
    <source>
        <strain evidence="6 7">PeD5</strain>
    </source>
</reference>
<dbReference type="GO" id="GO:0055085">
    <property type="term" value="P:transmembrane transport"/>
    <property type="evidence" value="ECO:0007669"/>
    <property type="project" value="InterPro"/>
</dbReference>
<evidence type="ECO:0000256" key="2">
    <source>
        <dbReference type="ARBA" id="ARBA00009023"/>
    </source>
</evidence>
<dbReference type="InterPro" id="IPR004682">
    <property type="entry name" value="TRAP_DctP"/>
</dbReference>
<comment type="similarity">
    <text evidence="2">Belongs to the bacterial solute-binding protein 7 family.</text>
</comment>
<dbReference type="NCBIfam" id="TIGR00787">
    <property type="entry name" value="dctP"/>
    <property type="match status" value="1"/>
</dbReference>
<accession>A0A6M1LR33</accession>
<dbReference type="GO" id="GO:0030288">
    <property type="term" value="C:outer membrane-bounded periplasmic space"/>
    <property type="evidence" value="ECO:0007669"/>
    <property type="project" value="InterPro"/>
</dbReference>